<organism evidence="2 3">
    <name type="scientific">Phytophthora boehmeriae</name>
    <dbReference type="NCBI Taxonomy" id="109152"/>
    <lineage>
        <taxon>Eukaryota</taxon>
        <taxon>Sar</taxon>
        <taxon>Stramenopiles</taxon>
        <taxon>Oomycota</taxon>
        <taxon>Peronosporomycetes</taxon>
        <taxon>Peronosporales</taxon>
        <taxon>Peronosporaceae</taxon>
        <taxon>Phytophthora</taxon>
    </lineage>
</organism>
<gene>
    <name evidence="2" type="ORF">PHYBOEH_009591</name>
</gene>
<evidence type="ECO:0000313" key="3">
    <source>
        <dbReference type="Proteomes" id="UP000693981"/>
    </source>
</evidence>
<reference evidence="2" key="1">
    <citation type="submission" date="2021-02" db="EMBL/GenBank/DDBJ databases">
        <authorList>
            <person name="Palmer J.M."/>
        </authorList>
    </citation>
    <scope>NUCLEOTIDE SEQUENCE</scope>
    <source>
        <strain evidence="2">SCRP23</strain>
    </source>
</reference>
<feature type="compositionally biased region" description="Polar residues" evidence="1">
    <location>
        <begin position="198"/>
        <end position="249"/>
    </location>
</feature>
<sequence>MSAREAKFAVTAALGALENAYTEYSYWMKQYKHHIDSVGAWVHAADAGEDDTAPRYRLFQQLLQDTRYGLECATRGISEARRELISARDFYLRVAGLLAQKPAAGEDFLVAEGAERLAPPPTQGPTAISRQRPSSLEETIQAEIGANARRNWTLSSQRPVPTASGQRTPAVVPPTSVPASRAADCPQVNVVQDRVLSSSASIAPAQRSSPVTRVQRSKPVTTESAVPTSNNSRNGANPPATASGTTLSPQKRRRGRELEFLIPCKRKKYSKAFRWDDETMHYFPKDVDIPTCALSTMWIYWICGNAADNYPPFRILTSSDLESEAARRSLSSLRFVMLEIESRIIEKDAWTNDPTPEEAASMFDAVTEGLSVRPHTVRQHFKPVGNLKWTSLGRIICEQRKLLDEIDSEGGSEAGEDK</sequence>
<proteinExistence type="predicted"/>
<dbReference type="Proteomes" id="UP000693981">
    <property type="component" value="Unassembled WGS sequence"/>
</dbReference>
<dbReference type="EMBL" id="JAGDFL010000061">
    <property type="protein sequence ID" value="KAG7399131.1"/>
    <property type="molecule type" value="Genomic_DNA"/>
</dbReference>
<name>A0A8T1X0S3_9STRA</name>
<evidence type="ECO:0000256" key="1">
    <source>
        <dbReference type="SAM" id="MobiDB-lite"/>
    </source>
</evidence>
<accession>A0A8T1X0S3</accession>
<feature type="compositionally biased region" description="Polar residues" evidence="1">
    <location>
        <begin position="150"/>
        <end position="166"/>
    </location>
</feature>
<feature type="region of interest" description="Disordered" evidence="1">
    <location>
        <begin position="147"/>
        <end position="185"/>
    </location>
</feature>
<comment type="caution">
    <text evidence="2">The sequence shown here is derived from an EMBL/GenBank/DDBJ whole genome shotgun (WGS) entry which is preliminary data.</text>
</comment>
<protein>
    <submittedName>
        <fullName evidence="2">Uncharacterized protein</fullName>
    </submittedName>
</protein>
<keyword evidence="3" id="KW-1185">Reference proteome</keyword>
<evidence type="ECO:0000313" key="2">
    <source>
        <dbReference type="EMBL" id="KAG7399131.1"/>
    </source>
</evidence>
<dbReference type="OrthoDB" id="115557at2759"/>
<dbReference type="AlphaFoldDB" id="A0A8T1X0S3"/>
<feature type="region of interest" description="Disordered" evidence="1">
    <location>
        <begin position="198"/>
        <end position="253"/>
    </location>
</feature>